<evidence type="ECO:0000256" key="11">
    <source>
        <dbReference type="ARBA" id="ARBA00049729"/>
    </source>
</evidence>
<evidence type="ECO:0000313" key="15">
    <source>
        <dbReference type="EMBL" id="KAG5441861.1"/>
    </source>
</evidence>
<feature type="transmembrane region" description="Helical" evidence="13">
    <location>
        <begin position="191"/>
        <end position="211"/>
    </location>
</feature>
<comment type="subcellular location">
    <subcellularLocation>
        <location evidence="1">Endoplasmic reticulum membrane</location>
        <topology evidence="1">Multi-pass membrane protein</topology>
    </subcellularLocation>
</comment>
<feature type="transmembrane region" description="Helical" evidence="13">
    <location>
        <begin position="40"/>
        <end position="58"/>
    </location>
</feature>
<keyword evidence="16" id="KW-1185">Reference proteome</keyword>
<evidence type="ECO:0000256" key="4">
    <source>
        <dbReference type="ARBA" id="ARBA00022692"/>
    </source>
</evidence>
<evidence type="ECO:0000259" key="14">
    <source>
        <dbReference type="Pfam" id="PF02517"/>
    </source>
</evidence>
<protein>
    <recommendedName>
        <fullName evidence="12">CAAX prenyl protease 2</fullName>
        <ecNumber evidence="11">3.4.26.1</ecNumber>
    </recommendedName>
    <alternativeName>
        <fullName evidence="9">Farnesylated proteins-converting enzyme 2</fullName>
    </alternativeName>
</protein>
<proteinExistence type="inferred from homology"/>
<dbReference type="GO" id="GO:0005789">
    <property type="term" value="C:endoplasmic reticulum membrane"/>
    <property type="evidence" value="ECO:0007669"/>
    <property type="project" value="UniProtKB-SubCell"/>
</dbReference>
<dbReference type="PANTHER" id="PTHR13046:SF0">
    <property type="entry name" value="CAAX PRENYL PROTEASE 2"/>
    <property type="match status" value="1"/>
</dbReference>
<evidence type="ECO:0000256" key="5">
    <source>
        <dbReference type="ARBA" id="ARBA00022801"/>
    </source>
</evidence>
<reference evidence="15 16" key="2">
    <citation type="journal article" date="2021" name="Genomics">
        <title>High-quality reference genome for Clonorchis sinensis.</title>
        <authorList>
            <person name="Young N.D."/>
            <person name="Stroehlein A.J."/>
            <person name="Kinkar L."/>
            <person name="Wang T."/>
            <person name="Sohn W.M."/>
            <person name="Chang B.C.H."/>
            <person name="Kaur P."/>
            <person name="Weisz D."/>
            <person name="Dudchenko O."/>
            <person name="Aiden E.L."/>
            <person name="Korhonen P.K."/>
            <person name="Gasser R.B."/>
        </authorList>
    </citation>
    <scope>NUCLEOTIDE SEQUENCE [LARGE SCALE GENOMIC DNA]</scope>
    <source>
        <strain evidence="15">Cs-k2</strain>
    </source>
</reference>
<reference evidence="15 16" key="1">
    <citation type="journal article" date="2018" name="Biotechnol. Adv.">
        <title>Improved genomic resources and new bioinformatic workflow for the carcinogenic parasite Clonorchis sinensis: Biotechnological implications.</title>
        <authorList>
            <person name="Wang D."/>
            <person name="Korhonen P.K."/>
            <person name="Gasser R.B."/>
            <person name="Young N.D."/>
        </authorList>
    </citation>
    <scope>NUCLEOTIDE SEQUENCE [LARGE SCALE GENOMIC DNA]</scope>
    <source>
        <strain evidence="15">Cs-k2</strain>
    </source>
</reference>
<evidence type="ECO:0000256" key="12">
    <source>
        <dbReference type="ARBA" id="ARBA00049763"/>
    </source>
</evidence>
<feature type="transmembrane region" description="Helical" evidence="13">
    <location>
        <begin position="246"/>
        <end position="269"/>
    </location>
</feature>
<feature type="transmembrane region" description="Helical" evidence="13">
    <location>
        <begin position="6"/>
        <end position="28"/>
    </location>
</feature>
<dbReference type="EMBL" id="NIRI02000076">
    <property type="protein sequence ID" value="KAG5441861.1"/>
    <property type="molecule type" value="Genomic_DNA"/>
</dbReference>
<name>A0A8T1LZE5_CLOSI</name>
<dbReference type="PANTHER" id="PTHR13046">
    <property type="entry name" value="PROTEASE U48 CAAX PRENYL PROTEASE RCE1"/>
    <property type="match status" value="1"/>
</dbReference>
<dbReference type="Proteomes" id="UP000286415">
    <property type="component" value="Unassembled WGS sequence"/>
</dbReference>
<evidence type="ECO:0000256" key="6">
    <source>
        <dbReference type="ARBA" id="ARBA00022824"/>
    </source>
</evidence>
<feature type="domain" description="CAAX prenyl protease 2/Lysostaphin resistance protein A-like" evidence="14">
    <location>
        <begin position="126"/>
        <end position="232"/>
    </location>
</feature>
<keyword evidence="6" id="KW-0256">Endoplasmic reticulum</keyword>
<keyword evidence="4 13" id="KW-0812">Transmembrane</keyword>
<keyword evidence="3 15" id="KW-0645">Protease</keyword>
<comment type="similarity">
    <text evidence="2">Belongs to the peptidase U48 family.</text>
</comment>
<dbReference type="GO" id="GO:0004222">
    <property type="term" value="F:metalloendopeptidase activity"/>
    <property type="evidence" value="ECO:0007669"/>
    <property type="project" value="InterPro"/>
</dbReference>
<organism evidence="15 16">
    <name type="scientific">Clonorchis sinensis</name>
    <name type="common">Chinese liver fluke</name>
    <dbReference type="NCBI Taxonomy" id="79923"/>
    <lineage>
        <taxon>Eukaryota</taxon>
        <taxon>Metazoa</taxon>
        <taxon>Spiralia</taxon>
        <taxon>Lophotrochozoa</taxon>
        <taxon>Platyhelminthes</taxon>
        <taxon>Trematoda</taxon>
        <taxon>Digenea</taxon>
        <taxon>Opisthorchiida</taxon>
        <taxon>Opisthorchiata</taxon>
        <taxon>Opisthorchiidae</taxon>
        <taxon>Clonorchis</taxon>
    </lineage>
</organism>
<evidence type="ECO:0000256" key="2">
    <source>
        <dbReference type="ARBA" id="ARBA00006897"/>
    </source>
</evidence>
<dbReference type="Pfam" id="PF02517">
    <property type="entry name" value="Rce1-like"/>
    <property type="match status" value="1"/>
</dbReference>
<comment type="catalytic activity">
    <reaction evidence="10">
        <text>Hydrolyzes the peptide bond -P2-(S-farnesyl or geranylgeranyl)C-P1'-P2'-P3'-COOH where P1' and P2' are amino acids with aliphatic sidechains and P3' is any C-terminal residue.</text>
        <dbReference type="EC" id="3.4.26.1"/>
    </reaction>
</comment>
<dbReference type="InterPro" id="IPR039731">
    <property type="entry name" value="Rce1"/>
</dbReference>
<dbReference type="GO" id="GO:0071586">
    <property type="term" value="P:CAAX-box protein processing"/>
    <property type="evidence" value="ECO:0007669"/>
    <property type="project" value="InterPro"/>
</dbReference>
<sequence length="289" mass="33362">MMPEWATLYCLAYAVLFIVGLYFCGSNYSRNHPTTIRNRFLSISFVCALIMCHISRFIHKPGYSLLDPYAYQWHKVFIRLDHLWESISVPFILTLILYLGTIVDDLCCGRTSLIFDRYFWETRFFHLVGVRNLLVAPLAEELIFRACIIFHLQRLYPSCHELCIISPLFFSIAHFHHIYERVYDGESLRKAFLSALFQVGYTTIFGAYSGFLMLRTGNILSAVVAHSLCNFMGLPDPMGAIERAKYRWGLLGQLLAIGAHVGGIVLWGLNLYSMTEPELFGNRSYICYW</sequence>
<dbReference type="EC" id="3.4.26.1" evidence="11"/>
<evidence type="ECO:0000256" key="3">
    <source>
        <dbReference type="ARBA" id="ARBA00022670"/>
    </source>
</evidence>
<keyword evidence="5" id="KW-0378">Hydrolase</keyword>
<gene>
    <name evidence="15" type="ORF">CSKR_203911</name>
</gene>
<evidence type="ECO:0000256" key="1">
    <source>
        <dbReference type="ARBA" id="ARBA00004477"/>
    </source>
</evidence>
<dbReference type="InterPro" id="IPR003675">
    <property type="entry name" value="Rce1/LyrA-like_dom"/>
</dbReference>
<comment type="caution">
    <text evidence="15">The sequence shown here is derived from an EMBL/GenBank/DDBJ whole genome shotgun (WGS) entry which is preliminary data.</text>
</comment>
<evidence type="ECO:0000313" key="16">
    <source>
        <dbReference type="Proteomes" id="UP000286415"/>
    </source>
</evidence>
<keyword evidence="8 13" id="KW-0472">Membrane</keyword>
<evidence type="ECO:0000256" key="9">
    <source>
        <dbReference type="ARBA" id="ARBA00032607"/>
    </source>
</evidence>
<evidence type="ECO:0000256" key="7">
    <source>
        <dbReference type="ARBA" id="ARBA00022989"/>
    </source>
</evidence>
<keyword evidence="7 13" id="KW-1133">Transmembrane helix</keyword>
<evidence type="ECO:0000256" key="13">
    <source>
        <dbReference type="SAM" id="Phobius"/>
    </source>
</evidence>
<dbReference type="AlphaFoldDB" id="A0A8T1LZE5"/>
<feature type="transmembrane region" description="Helical" evidence="13">
    <location>
        <begin position="87"/>
        <end position="107"/>
    </location>
</feature>
<evidence type="ECO:0000256" key="10">
    <source>
        <dbReference type="ARBA" id="ARBA00047280"/>
    </source>
</evidence>
<dbReference type="OrthoDB" id="271604at2759"/>
<accession>A0A8T1LZE5</accession>
<evidence type="ECO:0000256" key="8">
    <source>
        <dbReference type="ARBA" id="ARBA00023136"/>
    </source>
</evidence>